<dbReference type="Proteomes" id="UP000242180">
    <property type="component" value="Unassembled WGS sequence"/>
</dbReference>
<dbReference type="OrthoDB" id="387657at2759"/>
<dbReference type="EMBL" id="MCGN01000001">
    <property type="protein sequence ID" value="ORZ02627.1"/>
    <property type="molecule type" value="Genomic_DNA"/>
</dbReference>
<gene>
    <name evidence="2" type="ORF">BCR43DRAFT_481859</name>
</gene>
<comment type="caution">
    <text evidence="2">The sequence shown here is derived from an EMBL/GenBank/DDBJ whole genome shotgun (WGS) entry which is preliminary data.</text>
</comment>
<dbReference type="GO" id="GO:0005737">
    <property type="term" value="C:cytoplasm"/>
    <property type="evidence" value="ECO:0007669"/>
    <property type="project" value="TreeGrafter"/>
</dbReference>
<evidence type="ECO:0000256" key="1">
    <source>
        <dbReference type="SAM" id="MobiDB-lite"/>
    </source>
</evidence>
<reference evidence="2 3" key="1">
    <citation type="submission" date="2016-07" db="EMBL/GenBank/DDBJ databases">
        <title>Pervasive Adenine N6-methylation of Active Genes in Fungi.</title>
        <authorList>
            <consortium name="DOE Joint Genome Institute"/>
            <person name="Mondo S.J."/>
            <person name="Dannebaum R.O."/>
            <person name="Kuo R.C."/>
            <person name="Labutti K."/>
            <person name="Haridas S."/>
            <person name="Kuo A."/>
            <person name="Salamov A."/>
            <person name="Ahrendt S.R."/>
            <person name="Lipzen A."/>
            <person name="Sullivan W."/>
            <person name="Andreopoulos W.B."/>
            <person name="Clum A."/>
            <person name="Lindquist E."/>
            <person name="Daum C."/>
            <person name="Ramamoorthy G.K."/>
            <person name="Gryganskyi A."/>
            <person name="Culley D."/>
            <person name="Magnuson J.K."/>
            <person name="James T.Y."/>
            <person name="O'Malley M.A."/>
            <person name="Stajich J.E."/>
            <person name="Spatafora J.W."/>
            <person name="Visel A."/>
            <person name="Grigoriev I.V."/>
        </authorList>
    </citation>
    <scope>NUCLEOTIDE SEQUENCE [LARGE SCALE GENOMIC DNA]</scope>
    <source>
        <strain evidence="2 3">NRRL 2496</strain>
    </source>
</reference>
<feature type="region of interest" description="Disordered" evidence="1">
    <location>
        <begin position="361"/>
        <end position="388"/>
    </location>
</feature>
<dbReference type="AlphaFoldDB" id="A0A1X2HSS5"/>
<dbReference type="OMA" id="KCEAMDS"/>
<evidence type="ECO:0000313" key="2">
    <source>
        <dbReference type="EMBL" id="ORZ02627.1"/>
    </source>
</evidence>
<feature type="compositionally biased region" description="Low complexity" evidence="1">
    <location>
        <begin position="126"/>
        <end position="136"/>
    </location>
</feature>
<evidence type="ECO:0008006" key="4">
    <source>
        <dbReference type="Google" id="ProtNLM"/>
    </source>
</evidence>
<sequence>MLKSTNVIRSFNLTLTPGQNKLVAFGPGSVVNGSVVLVLDQPAEADSLRVVFKCELWDGHQRQTAVPLFHVEERLLKVKTSLSDGSHMYLFAIRLPDANYPPSIYEGYDGVRVEYTLQAFFDLQPRGEQQQQQQPDQEQRITDHNSTGSSTIACSTVSTAPVPILYLPLVTSDDSTPTASETRVFSWNDAPVRVTATLTKPSYTAGDWCTVKLTVDNRSDGKVKQIDLALACSVASQGGKHRQQIITSDTFYVSRHEQQSVLRIRLPDHCVPTFACHPSVPSAQQLDLSYHLELGIPMTTHSVLERSNNGGGWSLFSTPQTNNTLSLPLIVSTVPHGMSMHHTLPTELDLPVFCPTVESPMPSPTSPSFFSRAGSPVPPTSSSTASVSAAAELDRLSLSPSTEEDPVVDTGVGAGNVMGTTNSGAAVMQQDASGHLMVPT</sequence>
<dbReference type="InParanoid" id="A0A1X2HSS5"/>
<dbReference type="STRING" id="13706.A0A1X2HSS5"/>
<dbReference type="Gene3D" id="2.60.40.640">
    <property type="match status" value="2"/>
</dbReference>
<accession>A0A1X2HSS5</accession>
<feature type="compositionally biased region" description="Low complexity" evidence="1">
    <location>
        <begin position="361"/>
        <end position="371"/>
    </location>
</feature>
<dbReference type="GO" id="GO:0015031">
    <property type="term" value="P:protein transport"/>
    <property type="evidence" value="ECO:0007669"/>
    <property type="project" value="TreeGrafter"/>
</dbReference>
<feature type="region of interest" description="Disordered" evidence="1">
    <location>
        <begin position="126"/>
        <end position="152"/>
    </location>
</feature>
<dbReference type="InterPro" id="IPR014752">
    <property type="entry name" value="Arrestin-like_C"/>
</dbReference>
<dbReference type="InterPro" id="IPR050357">
    <property type="entry name" value="Arrestin_domain-protein"/>
</dbReference>
<dbReference type="InterPro" id="IPR014756">
    <property type="entry name" value="Ig_E-set"/>
</dbReference>
<name>A0A1X2HSS5_SYNRA</name>
<evidence type="ECO:0000313" key="3">
    <source>
        <dbReference type="Proteomes" id="UP000242180"/>
    </source>
</evidence>
<keyword evidence="3" id="KW-1185">Reference proteome</keyword>
<protein>
    <recommendedName>
        <fullName evidence="4">Arrestin C-terminal-like domain-containing protein</fullName>
    </recommendedName>
</protein>
<dbReference type="PANTHER" id="PTHR11188">
    <property type="entry name" value="ARRESTIN DOMAIN CONTAINING PROTEIN"/>
    <property type="match status" value="1"/>
</dbReference>
<dbReference type="PANTHER" id="PTHR11188:SF17">
    <property type="entry name" value="FI21816P1"/>
    <property type="match status" value="1"/>
</dbReference>
<organism evidence="2 3">
    <name type="scientific">Syncephalastrum racemosum</name>
    <name type="common">Filamentous fungus</name>
    <dbReference type="NCBI Taxonomy" id="13706"/>
    <lineage>
        <taxon>Eukaryota</taxon>
        <taxon>Fungi</taxon>
        <taxon>Fungi incertae sedis</taxon>
        <taxon>Mucoromycota</taxon>
        <taxon>Mucoromycotina</taxon>
        <taxon>Mucoromycetes</taxon>
        <taxon>Mucorales</taxon>
        <taxon>Syncephalastraceae</taxon>
        <taxon>Syncephalastrum</taxon>
    </lineage>
</organism>
<dbReference type="SUPFAM" id="SSF81296">
    <property type="entry name" value="E set domains"/>
    <property type="match status" value="1"/>
</dbReference>
<proteinExistence type="predicted"/>